<dbReference type="KEGG" id="sazo:D1868_10145"/>
<dbReference type="InterPro" id="IPR001455">
    <property type="entry name" value="TusA-like"/>
</dbReference>
<dbReference type="Pfam" id="PF01206">
    <property type="entry name" value="TusA"/>
    <property type="match status" value="1"/>
</dbReference>
<gene>
    <name evidence="2" type="ORF">D1868_10145</name>
</gene>
<evidence type="ECO:0000313" key="3">
    <source>
        <dbReference type="Proteomes" id="UP000423396"/>
    </source>
</evidence>
<dbReference type="InterPro" id="IPR036868">
    <property type="entry name" value="TusA-like_sf"/>
</dbReference>
<name>A0A650CRB3_9CREN</name>
<dbReference type="Gene3D" id="3.30.110.40">
    <property type="entry name" value="TusA-like domain"/>
    <property type="match status" value="1"/>
</dbReference>
<accession>A0A650CRB3</accession>
<dbReference type="RefSeq" id="WP_156007764.1">
    <property type="nucleotide sequence ID" value="NZ_CP045483.1"/>
</dbReference>
<dbReference type="AlphaFoldDB" id="A0A650CRB3"/>
<evidence type="ECO:0000259" key="1">
    <source>
        <dbReference type="Pfam" id="PF01206"/>
    </source>
</evidence>
<reference evidence="2 3" key="1">
    <citation type="submission" date="2019-10" db="EMBL/GenBank/DDBJ databases">
        <title>Genome Sequences from Six Type Strain Members of the Archaeal Family Sulfolobaceae: Acidianus ambivalens, Acidianus infernus, Metallosphaera prunae, Stygiolobus azoricus, Sulfolobus metallicus, and Sulfurisphaera ohwakuensis.</title>
        <authorList>
            <person name="Counts J.A."/>
            <person name="Kelly R.M."/>
        </authorList>
    </citation>
    <scope>NUCLEOTIDE SEQUENCE [LARGE SCALE GENOMIC DNA]</scope>
    <source>
        <strain evidence="2 3">FC6</strain>
    </source>
</reference>
<dbReference type="SUPFAM" id="SSF64307">
    <property type="entry name" value="SirA-like"/>
    <property type="match status" value="1"/>
</dbReference>
<dbReference type="GO" id="GO:0016740">
    <property type="term" value="F:transferase activity"/>
    <property type="evidence" value="ECO:0007669"/>
    <property type="project" value="UniProtKB-KW"/>
</dbReference>
<dbReference type="Proteomes" id="UP000423396">
    <property type="component" value="Chromosome"/>
</dbReference>
<dbReference type="EMBL" id="CP045483">
    <property type="protein sequence ID" value="QGR20313.1"/>
    <property type="molecule type" value="Genomic_DNA"/>
</dbReference>
<proteinExistence type="predicted"/>
<protein>
    <submittedName>
        <fullName evidence="2">Sulfurtransferase TusA family protein</fullName>
    </submittedName>
</protein>
<feature type="domain" description="UPF0033" evidence="1">
    <location>
        <begin position="1"/>
        <end position="63"/>
    </location>
</feature>
<keyword evidence="3" id="KW-1185">Reference proteome</keyword>
<evidence type="ECO:0000313" key="2">
    <source>
        <dbReference type="EMBL" id="QGR20313.1"/>
    </source>
</evidence>
<sequence>MGLRCSVPHLIVYNKLRKMNRGDELTVITDDITVVQRDIIPLAKEFKFVINVVKENDVFRVTLTLM</sequence>
<keyword evidence="2" id="KW-0808">Transferase</keyword>
<dbReference type="GeneID" id="42799435"/>
<organism evidence="2 3">
    <name type="scientific">Stygiolobus azoricus</name>
    <dbReference type="NCBI Taxonomy" id="41675"/>
    <lineage>
        <taxon>Archaea</taxon>
        <taxon>Thermoproteota</taxon>
        <taxon>Thermoprotei</taxon>
        <taxon>Sulfolobales</taxon>
        <taxon>Sulfolobaceae</taxon>
        <taxon>Stygiolobus</taxon>
    </lineage>
</organism>